<gene>
    <name evidence="3" type="ORF">HJ588_09560</name>
</gene>
<dbReference type="GO" id="GO:0034220">
    <property type="term" value="P:monoatomic ion transmembrane transport"/>
    <property type="evidence" value="ECO:0007669"/>
    <property type="project" value="UniProtKB-KW"/>
</dbReference>
<evidence type="ECO:0000259" key="2">
    <source>
        <dbReference type="Pfam" id="PF07885"/>
    </source>
</evidence>
<dbReference type="Pfam" id="PF07885">
    <property type="entry name" value="Ion_trans_2"/>
    <property type="match status" value="1"/>
</dbReference>
<accession>A0A849AGC6</accession>
<keyword evidence="3" id="KW-0813">Transport</keyword>
<name>A0A849AGC6_9MICO</name>
<feature type="transmembrane region" description="Helical" evidence="1">
    <location>
        <begin position="121"/>
        <end position="144"/>
    </location>
</feature>
<organism evidence="3 4">
    <name type="scientific">Flexivirga aerilata</name>
    <dbReference type="NCBI Taxonomy" id="1656889"/>
    <lineage>
        <taxon>Bacteria</taxon>
        <taxon>Bacillati</taxon>
        <taxon>Actinomycetota</taxon>
        <taxon>Actinomycetes</taxon>
        <taxon>Micrococcales</taxon>
        <taxon>Dermacoccaceae</taxon>
        <taxon>Flexivirga</taxon>
    </lineage>
</organism>
<dbReference type="InterPro" id="IPR013099">
    <property type="entry name" value="K_chnl_dom"/>
</dbReference>
<evidence type="ECO:0000313" key="4">
    <source>
        <dbReference type="Proteomes" id="UP000557772"/>
    </source>
</evidence>
<dbReference type="SUPFAM" id="SSF81324">
    <property type="entry name" value="Voltage-gated potassium channels"/>
    <property type="match status" value="1"/>
</dbReference>
<reference evidence="3 4" key="1">
    <citation type="submission" date="2020-05" db="EMBL/GenBank/DDBJ databases">
        <title>Flexivirga sp. ID2601S isolated from air conditioner.</title>
        <authorList>
            <person name="Kim D.H."/>
        </authorList>
    </citation>
    <scope>NUCLEOTIDE SEQUENCE [LARGE SCALE GENOMIC DNA]</scope>
    <source>
        <strain evidence="3 4">ID2601S</strain>
    </source>
</reference>
<dbReference type="Gene3D" id="1.10.287.70">
    <property type="match status" value="1"/>
</dbReference>
<keyword evidence="1" id="KW-0472">Membrane</keyword>
<protein>
    <submittedName>
        <fullName evidence="3">Two pore domain potassium channel family protein</fullName>
    </submittedName>
</protein>
<keyword evidence="1" id="KW-0812">Transmembrane</keyword>
<keyword evidence="4" id="KW-1185">Reference proteome</keyword>
<dbReference type="AlphaFoldDB" id="A0A849AGC6"/>
<evidence type="ECO:0000256" key="1">
    <source>
        <dbReference type="SAM" id="Phobius"/>
    </source>
</evidence>
<feature type="transmembrane region" description="Helical" evidence="1">
    <location>
        <begin position="32"/>
        <end position="51"/>
    </location>
</feature>
<feature type="transmembrane region" description="Helical" evidence="1">
    <location>
        <begin position="91"/>
        <end position="109"/>
    </location>
</feature>
<sequence length="229" mass="24619">MLAQLREVPCGVLLAVQLLGILVYPFTEGSTAGRTVFSLFQLLVLGLAVGAVRHTPALTWISVCIGAPAAVLTVLTAIWTDPEGLELASDATHAVFYFYTAYALIRYMFSDDHVSRDEMLATGACFTVVAWGFAYLYGAVQILWGAGQFSSPGGGQLSWMELLFLSFTTMTGTGLSDISPAGSYARSVIMLEQLAGVNYLALVVARLLGMTLARFQRTTRRNKGGDGQQ</sequence>
<dbReference type="EMBL" id="JABENB010000001">
    <property type="protein sequence ID" value="NNG39515.1"/>
    <property type="molecule type" value="Genomic_DNA"/>
</dbReference>
<feature type="domain" description="Potassium channel" evidence="2">
    <location>
        <begin position="154"/>
        <end position="208"/>
    </location>
</feature>
<keyword evidence="3" id="KW-0406">Ion transport</keyword>
<dbReference type="Proteomes" id="UP000557772">
    <property type="component" value="Unassembled WGS sequence"/>
</dbReference>
<comment type="caution">
    <text evidence="3">The sequence shown here is derived from an EMBL/GenBank/DDBJ whole genome shotgun (WGS) entry which is preliminary data.</text>
</comment>
<feature type="transmembrane region" description="Helical" evidence="1">
    <location>
        <begin position="7"/>
        <end position="26"/>
    </location>
</feature>
<keyword evidence="1" id="KW-1133">Transmembrane helix</keyword>
<keyword evidence="3" id="KW-0407">Ion channel</keyword>
<feature type="transmembrane region" description="Helical" evidence="1">
    <location>
        <begin position="194"/>
        <end position="213"/>
    </location>
</feature>
<proteinExistence type="predicted"/>
<evidence type="ECO:0000313" key="3">
    <source>
        <dbReference type="EMBL" id="NNG39515.1"/>
    </source>
</evidence>
<feature type="transmembrane region" description="Helical" evidence="1">
    <location>
        <begin position="58"/>
        <end position="79"/>
    </location>
</feature>